<feature type="compositionally biased region" description="Low complexity" evidence="1">
    <location>
        <begin position="322"/>
        <end position="336"/>
    </location>
</feature>
<evidence type="ECO:0000313" key="5">
    <source>
        <dbReference type="Proteomes" id="UP000664859"/>
    </source>
</evidence>
<feature type="compositionally biased region" description="Basic residues" evidence="1">
    <location>
        <begin position="36"/>
        <end position="45"/>
    </location>
</feature>
<dbReference type="SUPFAM" id="SSF81995">
    <property type="entry name" value="beta-sandwich domain of Sec23/24"/>
    <property type="match status" value="1"/>
</dbReference>
<dbReference type="Gene3D" id="2.30.30.380">
    <property type="entry name" value="Zn-finger domain of Sec23/24"/>
    <property type="match status" value="1"/>
</dbReference>
<dbReference type="InterPro" id="IPR050550">
    <property type="entry name" value="SEC23_SEC24_subfamily"/>
</dbReference>
<reference evidence="4" key="1">
    <citation type="submission" date="2021-02" db="EMBL/GenBank/DDBJ databases">
        <title>First Annotated Genome of the Yellow-green Alga Tribonema minus.</title>
        <authorList>
            <person name="Mahan K.M."/>
        </authorList>
    </citation>
    <scope>NUCLEOTIDE SEQUENCE</scope>
    <source>
        <strain evidence="4">UTEX B ZZ1240</strain>
    </source>
</reference>
<feature type="compositionally biased region" description="Low complexity" evidence="1">
    <location>
        <begin position="220"/>
        <end position="230"/>
    </location>
</feature>
<evidence type="ECO:0000256" key="1">
    <source>
        <dbReference type="SAM" id="MobiDB-lite"/>
    </source>
</evidence>
<feature type="region of interest" description="Disordered" evidence="1">
    <location>
        <begin position="109"/>
        <end position="381"/>
    </location>
</feature>
<dbReference type="InterPro" id="IPR036174">
    <property type="entry name" value="Znf_Sec23_Sec24_sf"/>
</dbReference>
<proteinExistence type="predicted"/>
<dbReference type="InterPro" id="IPR012990">
    <property type="entry name" value="Beta-sandwich_Sec23_24"/>
</dbReference>
<feature type="compositionally biased region" description="Low complexity" evidence="1">
    <location>
        <begin position="344"/>
        <end position="353"/>
    </location>
</feature>
<feature type="compositionally biased region" description="Low complexity" evidence="1">
    <location>
        <begin position="162"/>
        <end position="175"/>
    </location>
</feature>
<dbReference type="Proteomes" id="UP000664859">
    <property type="component" value="Unassembled WGS sequence"/>
</dbReference>
<dbReference type="Gene3D" id="1.20.120.730">
    <property type="entry name" value="Sec23/Sec24 helical domain"/>
    <property type="match status" value="1"/>
</dbReference>
<dbReference type="GO" id="GO:0090110">
    <property type="term" value="P:COPII-coated vesicle cargo loading"/>
    <property type="evidence" value="ECO:0007669"/>
    <property type="project" value="TreeGrafter"/>
</dbReference>
<feature type="compositionally biased region" description="Pro residues" evidence="1">
    <location>
        <begin position="271"/>
        <end position="280"/>
    </location>
</feature>
<protein>
    <submittedName>
        <fullName evidence="4">Uncharacterized protein</fullName>
    </submittedName>
</protein>
<dbReference type="InterPro" id="IPR036465">
    <property type="entry name" value="vWFA_dom_sf"/>
</dbReference>
<evidence type="ECO:0000259" key="3">
    <source>
        <dbReference type="Pfam" id="PF08033"/>
    </source>
</evidence>
<dbReference type="GO" id="GO:0030127">
    <property type="term" value="C:COPII vesicle coat"/>
    <property type="evidence" value="ECO:0007669"/>
    <property type="project" value="InterPro"/>
</dbReference>
<dbReference type="AlphaFoldDB" id="A0A836CEE0"/>
<name>A0A836CEE0_9STRA</name>
<dbReference type="InterPro" id="IPR006895">
    <property type="entry name" value="Znf_Sec23_Sec24"/>
</dbReference>
<organism evidence="4 5">
    <name type="scientific">Tribonema minus</name>
    <dbReference type="NCBI Taxonomy" id="303371"/>
    <lineage>
        <taxon>Eukaryota</taxon>
        <taxon>Sar</taxon>
        <taxon>Stramenopiles</taxon>
        <taxon>Ochrophyta</taxon>
        <taxon>PX clade</taxon>
        <taxon>Xanthophyceae</taxon>
        <taxon>Tribonematales</taxon>
        <taxon>Tribonemataceae</taxon>
        <taxon>Tribonema</taxon>
    </lineage>
</organism>
<keyword evidence="5" id="KW-1185">Reference proteome</keyword>
<feature type="region of interest" description="Disordered" evidence="1">
    <location>
        <begin position="26"/>
        <end position="78"/>
    </location>
</feature>
<dbReference type="SUPFAM" id="SSF82919">
    <property type="entry name" value="Zn-finger domain of Sec23/24"/>
    <property type="match status" value="1"/>
</dbReference>
<feature type="compositionally biased region" description="Basic and acidic residues" evidence="1">
    <location>
        <begin position="50"/>
        <end position="59"/>
    </location>
</feature>
<feature type="compositionally biased region" description="Low complexity" evidence="1">
    <location>
        <begin position="295"/>
        <end position="306"/>
    </location>
</feature>
<accession>A0A836CEE0</accession>
<feature type="compositionally biased region" description="Low complexity" evidence="1">
    <location>
        <begin position="128"/>
        <end position="140"/>
    </location>
</feature>
<dbReference type="GO" id="GO:0000149">
    <property type="term" value="F:SNARE binding"/>
    <property type="evidence" value="ECO:0007669"/>
    <property type="project" value="TreeGrafter"/>
</dbReference>
<dbReference type="SUPFAM" id="SSF53300">
    <property type="entry name" value="vWA-like"/>
    <property type="match status" value="1"/>
</dbReference>
<feature type="compositionally biased region" description="Pro residues" evidence="1">
    <location>
        <begin position="209"/>
        <end position="219"/>
    </location>
</feature>
<gene>
    <name evidence="4" type="ORF">JKP88DRAFT_323315</name>
</gene>
<evidence type="ECO:0000259" key="2">
    <source>
        <dbReference type="Pfam" id="PF04810"/>
    </source>
</evidence>
<dbReference type="Gene3D" id="3.40.50.410">
    <property type="entry name" value="von Willebrand factor, type A domain"/>
    <property type="match status" value="1"/>
</dbReference>
<dbReference type="GO" id="GO:0008270">
    <property type="term" value="F:zinc ion binding"/>
    <property type="evidence" value="ECO:0007669"/>
    <property type="project" value="InterPro"/>
</dbReference>
<comment type="caution">
    <text evidence="4">The sequence shown here is derived from an EMBL/GenBank/DDBJ whole genome shotgun (WGS) entry which is preliminary data.</text>
</comment>
<evidence type="ECO:0000313" key="4">
    <source>
        <dbReference type="EMBL" id="KAG5180881.1"/>
    </source>
</evidence>
<dbReference type="PANTHER" id="PTHR13803">
    <property type="entry name" value="SEC24-RELATED PROTEIN"/>
    <property type="match status" value="1"/>
</dbReference>
<dbReference type="OrthoDB" id="49016at2759"/>
<dbReference type="Pfam" id="PF08033">
    <property type="entry name" value="Sec23_BS"/>
    <property type="match status" value="1"/>
</dbReference>
<feature type="domain" description="Sec23/Sec24 beta-sandwich" evidence="3">
    <location>
        <begin position="764"/>
        <end position="852"/>
    </location>
</feature>
<dbReference type="Pfam" id="PF04810">
    <property type="entry name" value="zf-Sec23_Sec24"/>
    <property type="match status" value="1"/>
</dbReference>
<dbReference type="EMBL" id="JAFCMP010000357">
    <property type="protein sequence ID" value="KAG5180881.1"/>
    <property type="molecule type" value="Genomic_DNA"/>
</dbReference>
<dbReference type="GO" id="GO:0070971">
    <property type="term" value="C:endoplasmic reticulum exit site"/>
    <property type="evidence" value="ECO:0007669"/>
    <property type="project" value="TreeGrafter"/>
</dbReference>
<dbReference type="GO" id="GO:0006886">
    <property type="term" value="P:intracellular protein transport"/>
    <property type="evidence" value="ECO:0007669"/>
    <property type="project" value="InterPro"/>
</dbReference>
<feature type="non-terminal residue" evidence="4">
    <location>
        <position position="905"/>
    </location>
</feature>
<dbReference type="PANTHER" id="PTHR13803:SF4">
    <property type="entry name" value="SECRETORY 24CD, ISOFORM C"/>
    <property type="match status" value="1"/>
</dbReference>
<feature type="domain" description="Zinc finger Sec23/Sec24-type" evidence="2">
    <location>
        <begin position="464"/>
        <end position="503"/>
    </location>
</feature>
<feature type="compositionally biased region" description="Pro residues" evidence="1">
    <location>
        <begin position="235"/>
        <end position="245"/>
    </location>
</feature>
<sequence>MDQRTEGIVIDCAPGTAAALAIRCSSSSTRRDEARHTHRKSRLRQTKQCPEGRSRDRSSSRRLHMAPCHSSSSIKALPTAARRHPRGLLELLLLATLVFTLLLHISSSHHHTRNGPALPFSQGQQQHLASPSAAAPPALSRQHNGGSRDGGAQHPYGPPPGAAQAPAQQPQQTAAHLGPPPPAFSASGWQQQQQQPQLNGAANGGRQPYGPPPGAPPPLQHQQQQPQHQASHLMPPGPRPGPGPPGSDSAPLPQQLLRNGSSGGYGQQPFGMPPGAPPPSQQQQQHAALPPPPSQQSYYQQQRRPSPAYPQQLAQHPPPPYCQQQQQQQQQQGPPTGYAPPGAPGGAAVSAQQYSAPPPAGSRINPAQMPRPRLSADDGGAVQRYDTCTPEAMGKFPLATSEFMAVDEGNASPRYVRAVLRCVPATRDALRAAALPLAVEVTPLAEPRNGEAPVPLVDFGAAGPPRCRICRAYINAYARFAAGGAQWACNLCGGALNDVDPAYRCALDGAGLRRDRAARAELCRGSVDFAVPAEYAVRPAQQPVYAFVIDASAAARASGFTAAAAAAAELALDALPGGAGRARVGIAAFTAPCTSSTSRATTRRAPPSPWTWMSPLRRCRRQRGSARWRRGGTRCGACWRRCRSWWAAVAAAAAARRGERRMGAPAHTEDLAAYGTEREPALYRAASDGAMRALAEQCALSQICVDILLLSEGGAPFVDAASLCLAPHVTGGRAALLRGRARDKETARHLAAHVAGSLAQSAAAEAVLKVRCSPGLALRAYAAAPGLERVAGELELAGAGTALSVLCELQLEGGSGAPREGDHVFVQAALLYTCAATGRRLVRCHTLALPVSARLEAVFNAADVEAAAAALVRGAAAAALRDGGAAATPQQLCLGVTQRASRRCR</sequence>